<comment type="caution">
    <text evidence="1">The sequence shown here is derived from an EMBL/GenBank/DDBJ whole genome shotgun (WGS) entry which is preliminary data.</text>
</comment>
<dbReference type="OrthoDB" id="9767875at2"/>
<reference evidence="1" key="1">
    <citation type="journal article" date="2014" name="Int. J. Syst. Evol. Microbiol.">
        <title>Complete genome sequence of Corynebacterium casei LMG S-19264T (=DSM 44701T), isolated from a smear-ripened cheese.</title>
        <authorList>
            <consortium name="US DOE Joint Genome Institute (JGI-PGF)"/>
            <person name="Walter F."/>
            <person name="Albersmeier A."/>
            <person name="Kalinowski J."/>
            <person name="Ruckert C."/>
        </authorList>
    </citation>
    <scope>NUCLEOTIDE SEQUENCE</scope>
    <source>
        <strain evidence="1">CGMCC 1.15533</strain>
    </source>
</reference>
<keyword evidence="2" id="KW-1185">Reference proteome</keyword>
<gene>
    <name evidence="1" type="ORF">GCM10011510_13920</name>
</gene>
<sequence>MFQFIPAWYGQGRPWYDPTTAWYRGVSSIHFDDTINQMRMFQHTNEDIGMVLLNYMPNLRYFLHRYDLFEVPYWSVFDEIQHTHHIQPQILDFKEFQWPENVEFLYTNFLVLVRKDGKVLAHVEFGEEAHLIYIQFFKDDRPSKRLVFDDRGFLSSILYYDDQGKENYQDYLNATGDWQIRENLQTQEVTVNPSVAHRFQKERYGSIAEVIQEKVAAYVTRLTVEDVLVLASSPQHNKLILQAKGSHRLILSYFDERYPFHPMAQIAQDTALADLVVIDRQRSKERLQEAISTPIEHISLFDARLNLGKSQRFRELFLYFLMDGVEEKELLQYLEQIAYFMTEHEDVHLKMVTYQTDPAQEDVKREWLDALLESYDLDFFQLETEEEQTEAFEDDDEEVEIEAKRVSLEFLRSDLDIMSSLEESRLIIDVTSEPDLYTQIAGISAGIPQITIQPTEFVEHLKNGYLLSHPSELSLALHHYLVGLRNWNESLMYAAQKIASYTSGSLVEKIKQSIGYHE</sequence>
<dbReference type="GO" id="GO:0015031">
    <property type="term" value="P:protein transport"/>
    <property type="evidence" value="ECO:0007669"/>
    <property type="project" value="InterPro"/>
</dbReference>
<evidence type="ECO:0000313" key="2">
    <source>
        <dbReference type="Proteomes" id="UP000660801"/>
    </source>
</evidence>
<dbReference type="NCBIfam" id="TIGR03713">
    <property type="entry name" value="acc_sec_asp1"/>
    <property type="match status" value="1"/>
</dbReference>
<evidence type="ECO:0000313" key="1">
    <source>
        <dbReference type="EMBL" id="GGE33747.1"/>
    </source>
</evidence>
<dbReference type="Pfam" id="PF16993">
    <property type="entry name" value="Asp1"/>
    <property type="match status" value="1"/>
</dbReference>
<dbReference type="RefSeq" id="WP_068993421.1">
    <property type="nucleotide sequence ID" value="NZ_BMJN01000023.1"/>
</dbReference>
<accession>A0A917A904</accession>
<name>A0A917A904_9STRE</name>
<dbReference type="EMBL" id="BMJN01000023">
    <property type="protein sequence ID" value="GGE33747.1"/>
    <property type="molecule type" value="Genomic_DNA"/>
</dbReference>
<dbReference type="InterPro" id="IPR022372">
    <property type="entry name" value="Accessory_SS_Asp1"/>
</dbReference>
<reference evidence="1" key="2">
    <citation type="submission" date="2020-09" db="EMBL/GenBank/DDBJ databases">
        <authorList>
            <person name="Sun Q."/>
            <person name="Zhou Y."/>
        </authorList>
    </citation>
    <scope>NUCLEOTIDE SEQUENCE</scope>
    <source>
        <strain evidence="1">CGMCC 1.15533</strain>
    </source>
</reference>
<protein>
    <submittedName>
        <fullName evidence="1">Accessory Sec system protein Asp1</fullName>
    </submittedName>
</protein>
<organism evidence="1 2">
    <name type="scientific">Streptococcus himalayensis</name>
    <dbReference type="NCBI Taxonomy" id="1888195"/>
    <lineage>
        <taxon>Bacteria</taxon>
        <taxon>Bacillati</taxon>
        <taxon>Bacillota</taxon>
        <taxon>Bacilli</taxon>
        <taxon>Lactobacillales</taxon>
        <taxon>Streptococcaceae</taxon>
        <taxon>Streptococcus</taxon>
    </lineage>
</organism>
<proteinExistence type="predicted"/>
<dbReference type="Proteomes" id="UP000660801">
    <property type="component" value="Unassembled WGS sequence"/>
</dbReference>
<dbReference type="AlphaFoldDB" id="A0A917A904"/>